<dbReference type="SMART" id="SM00320">
    <property type="entry name" value="WD40"/>
    <property type="match status" value="11"/>
</dbReference>
<dbReference type="SUPFAM" id="SSF50978">
    <property type="entry name" value="WD40 repeat-like"/>
    <property type="match status" value="1"/>
</dbReference>
<dbReference type="PANTHER" id="PTHR19856">
    <property type="entry name" value="WD-REPEATCONTAINING PROTEIN WDR1"/>
    <property type="match status" value="1"/>
</dbReference>
<dbReference type="FunFam" id="2.130.10.10:FF:000167">
    <property type="entry name" value="Actin-interacting protein 1"/>
    <property type="match status" value="1"/>
</dbReference>
<dbReference type="InterPro" id="IPR015943">
    <property type="entry name" value="WD40/YVTN_repeat-like_dom_sf"/>
</dbReference>
<feature type="repeat" description="WD" evidence="4">
    <location>
        <begin position="324"/>
        <end position="364"/>
    </location>
</feature>
<dbReference type="Pfam" id="PF00400">
    <property type="entry name" value="WD40"/>
    <property type="match status" value="9"/>
</dbReference>
<evidence type="ECO:0000256" key="2">
    <source>
        <dbReference type="ARBA" id="ARBA00022737"/>
    </source>
</evidence>
<dbReference type="PROSITE" id="PS00678">
    <property type="entry name" value="WD_REPEATS_1"/>
    <property type="match status" value="1"/>
</dbReference>
<dbReference type="PANTHER" id="PTHR19856:SF0">
    <property type="entry name" value="WD REPEAT-CONTAINING PROTEIN 1"/>
    <property type="match status" value="1"/>
</dbReference>
<dbReference type="GO" id="GO:0030864">
    <property type="term" value="C:cortical actin cytoskeleton"/>
    <property type="evidence" value="ECO:0000318"/>
    <property type="project" value="GO_Central"/>
</dbReference>
<comment type="function">
    <text evidence="3">Binds actin. Enhances the F-actin depolymerization activity of actin-depolymerizing factor (ADF) proteins.</text>
</comment>
<feature type="repeat" description="WD" evidence="4">
    <location>
        <begin position="538"/>
        <end position="579"/>
    </location>
</feature>
<dbReference type="OMA" id="GSIDTCV"/>
<evidence type="ECO:0000313" key="6">
    <source>
        <dbReference type="Proteomes" id="UP000054558"/>
    </source>
</evidence>
<dbReference type="InterPro" id="IPR001680">
    <property type="entry name" value="WD40_rpt"/>
</dbReference>
<dbReference type="AlphaFoldDB" id="A0A1Y1HVN4"/>
<protein>
    <submittedName>
        <fullName evidence="5">Transducin family protein / WD-40 repeat family protein</fullName>
    </submittedName>
</protein>
<dbReference type="InterPro" id="IPR019775">
    <property type="entry name" value="WD40_repeat_CS"/>
</dbReference>
<keyword evidence="1 4" id="KW-0853">WD repeat</keyword>
<feature type="repeat" description="WD" evidence="4">
    <location>
        <begin position="582"/>
        <end position="617"/>
    </location>
</feature>
<gene>
    <name evidence="5" type="ORF">KFL_001200140</name>
</gene>
<evidence type="ECO:0000256" key="3">
    <source>
        <dbReference type="ARBA" id="ARBA00058835"/>
    </source>
</evidence>
<feature type="repeat" description="WD" evidence="4">
    <location>
        <begin position="55"/>
        <end position="86"/>
    </location>
</feature>
<sequence length="617" mass="66361">MAAPQLETTHACLPGTERGRGILIAGDVKTGRFAYTNGRSVVLRSLENPLECTIYSEHAYATTVARFSPNGEWVASADISGQVRVWAVHGPEHRLKYELRALGGSVDDLQWSADGQRIVVCGDAKGATFVRAFTWDAGGNLGEFEGHSKRVLSCSFKPSRPFRIASCGEDFVVNYYEGPPFKFKTSHREHSNFVNCVRYSPDGTKFITVSSDQKGFVYDGATGEKKGELKKENGHKGSIYALSWSPDSKKILTVSADKTAKIWSIADDGSTGEVETTFSFAAKPTVEDMQVGCLWLNERLLTVSLSGAINYLDPAHPQQPARVISGHVKYVTALAVVPAKHGPAREAFSGSYDGSVQRWDLERGCLGKVQGKGHTNGIVALAVSPTSQELLSVGLDDTFRRTPLPAEQYAEAPGPVPLGGQPSDLDVAGDLAIVATANGIVLLRDGKLVSTTKVGYNATAAGLAPDGKEAAVGGSDGKVRVYRVSGDSLEEEAVLERHRGPIMAVRYSPDGAWIATADQNREAVVWHRVTREVKLKDMLYHTARISSIAWSPDSTRLATGSLDTNLLVWDVNKPASARQSIKGAHPGGVTAVAWLSNTLLLSAGDDACLRKWTIPQV</sequence>
<evidence type="ECO:0000256" key="4">
    <source>
        <dbReference type="PROSITE-ProRule" id="PRU00221"/>
    </source>
</evidence>
<accession>A0A1Y1HVN4</accession>
<evidence type="ECO:0000256" key="1">
    <source>
        <dbReference type="ARBA" id="ARBA00022574"/>
    </source>
</evidence>
<feature type="repeat" description="WD" evidence="4">
    <location>
        <begin position="495"/>
        <end position="526"/>
    </location>
</feature>
<dbReference type="STRING" id="105231.A0A1Y1HVN4"/>
<dbReference type="PROSITE" id="PS50294">
    <property type="entry name" value="WD_REPEATS_REGION"/>
    <property type="match status" value="4"/>
</dbReference>
<keyword evidence="2" id="KW-0677">Repeat</keyword>
<dbReference type="OrthoDB" id="2306at2759"/>
<feature type="repeat" description="WD" evidence="4">
    <location>
        <begin position="232"/>
        <end position="265"/>
    </location>
</feature>
<dbReference type="PROSITE" id="PS50082">
    <property type="entry name" value="WD_REPEATS_2"/>
    <property type="match status" value="7"/>
</dbReference>
<reference evidence="5 6" key="1">
    <citation type="journal article" date="2014" name="Nat. Commun.">
        <title>Klebsormidium flaccidum genome reveals primary factors for plant terrestrial adaptation.</title>
        <authorList>
            <person name="Hori K."/>
            <person name="Maruyama F."/>
            <person name="Fujisawa T."/>
            <person name="Togashi T."/>
            <person name="Yamamoto N."/>
            <person name="Seo M."/>
            <person name="Sato S."/>
            <person name="Yamada T."/>
            <person name="Mori H."/>
            <person name="Tajima N."/>
            <person name="Moriyama T."/>
            <person name="Ikeuchi M."/>
            <person name="Watanabe M."/>
            <person name="Wada H."/>
            <person name="Kobayashi K."/>
            <person name="Saito M."/>
            <person name="Masuda T."/>
            <person name="Sasaki-Sekimoto Y."/>
            <person name="Mashiguchi K."/>
            <person name="Awai K."/>
            <person name="Shimojima M."/>
            <person name="Masuda S."/>
            <person name="Iwai M."/>
            <person name="Nobusawa T."/>
            <person name="Narise T."/>
            <person name="Kondo S."/>
            <person name="Saito H."/>
            <person name="Sato R."/>
            <person name="Murakawa M."/>
            <person name="Ihara Y."/>
            <person name="Oshima-Yamada Y."/>
            <person name="Ohtaka K."/>
            <person name="Satoh M."/>
            <person name="Sonobe K."/>
            <person name="Ishii M."/>
            <person name="Ohtani R."/>
            <person name="Kanamori-Sato M."/>
            <person name="Honoki R."/>
            <person name="Miyazaki D."/>
            <person name="Mochizuki H."/>
            <person name="Umetsu J."/>
            <person name="Higashi K."/>
            <person name="Shibata D."/>
            <person name="Kamiya Y."/>
            <person name="Sato N."/>
            <person name="Nakamura Y."/>
            <person name="Tabata S."/>
            <person name="Ida S."/>
            <person name="Kurokawa K."/>
            <person name="Ohta H."/>
        </authorList>
    </citation>
    <scope>NUCLEOTIDE SEQUENCE [LARGE SCALE GENOMIC DNA]</scope>
    <source>
        <strain evidence="5 6">NIES-2285</strain>
    </source>
</reference>
<proteinExistence type="predicted"/>
<dbReference type="GO" id="GO:0051015">
    <property type="term" value="F:actin filament binding"/>
    <property type="evidence" value="ECO:0000318"/>
    <property type="project" value="GO_Central"/>
</dbReference>
<dbReference type="InterPro" id="IPR011047">
    <property type="entry name" value="Quinoprotein_ADH-like_sf"/>
</dbReference>
<dbReference type="GO" id="GO:0030042">
    <property type="term" value="P:actin filament depolymerization"/>
    <property type="evidence" value="ECO:0000318"/>
    <property type="project" value="GO_Central"/>
</dbReference>
<dbReference type="SUPFAM" id="SSF50998">
    <property type="entry name" value="Quinoprotein alcohol dehydrogenase-like"/>
    <property type="match status" value="1"/>
</dbReference>
<feature type="repeat" description="WD" evidence="4">
    <location>
        <begin position="187"/>
        <end position="228"/>
    </location>
</feature>
<evidence type="ECO:0000313" key="5">
    <source>
        <dbReference type="EMBL" id="GAQ82690.1"/>
    </source>
</evidence>
<dbReference type="EMBL" id="DF237069">
    <property type="protein sequence ID" value="GAQ82690.1"/>
    <property type="molecule type" value="Genomic_DNA"/>
</dbReference>
<dbReference type="Gene3D" id="2.130.10.10">
    <property type="entry name" value="YVTN repeat-like/Quinoprotein amine dehydrogenase"/>
    <property type="match status" value="2"/>
</dbReference>
<organism evidence="5 6">
    <name type="scientific">Klebsormidium nitens</name>
    <name type="common">Green alga</name>
    <name type="synonym">Ulothrix nitens</name>
    <dbReference type="NCBI Taxonomy" id="105231"/>
    <lineage>
        <taxon>Eukaryota</taxon>
        <taxon>Viridiplantae</taxon>
        <taxon>Streptophyta</taxon>
        <taxon>Klebsormidiophyceae</taxon>
        <taxon>Klebsormidiales</taxon>
        <taxon>Klebsormidiaceae</taxon>
        <taxon>Klebsormidium</taxon>
    </lineage>
</organism>
<dbReference type="FunFam" id="2.130.10.10:FF:000102">
    <property type="entry name" value="Actin-interacting protein 1"/>
    <property type="match status" value="1"/>
</dbReference>
<dbReference type="CDD" id="cd00200">
    <property type="entry name" value="WD40"/>
    <property type="match status" value="1"/>
</dbReference>
<dbReference type="Proteomes" id="UP000054558">
    <property type="component" value="Unassembled WGS sequence"/>
</dbReference>
<keyword evidence="6" id="KW-1185">Reference proteome</keyword>
<name>A0A1Y1HVN4_KLENI</name>
<dbReference type="InterPro" id="IPR036322">
    <property type="entry name" value="WD40_repeat_dom_sf"/>
</dbReference>